<dbReference type="GO" id="GO:0004190">
    <property type="term" value="F:aspartic-type endopeptidase activity"/>
    <property type="evidence" value="ECO:0007669"/>
    <property type="project" value="InterPro"/>
</dbReference>
<keyword evidence="5 7" id="KW-1133">Transmembrane helix</keyword>
<comment type="caution">
    <text evidence="10">The sequence shown here is derived from an EMBL/GenBank/DDBJ whole genome shotgun (WGS) entry which is preliminary data.</text>
</comment>
<dbReference type="Proteomes" id="UP000824099">
    <property type="component" value="Unassembled WGS sequence"/>
</dbReference>
<reference evidence="10" key="1">
    <citation type="submission" date="2020-10" db="EMBL/GenBank/DDBJ databases">
        <authorList>
            <person name="Gilroy R."/>
        </authorList>
    </citation>
    <scope>NUCLEOTIDE SEQUENCE</scope>
    <source>
        <strain evidence="10">CHK160-1198</strain>
    </source>
</reference>
<feature type="domain" description="Prepilin type IV endopeptidase peptidase" evidence="8">
    <location>
        <begin position="103"/>
        <end position="206"/>
    </location>
</feature>
<evidence type="ECO:0000256" key="5">
    <source>
        <dbReference type="ARBA" id="ARBA00022989"/>
    </source>
</evidence>
<dbReference type="Gene3D" id="1.20.120.1220">
    <property type="match status" value="1"/>
</dbReference>
<dbReference type="Pfam" id="PF06750">
    <property type="entry name" value="A24_N_bact"/>
    <property type="match status" value="1"/>
</dbReference>
<reference evidence="10" key="2">
    <citation type="journal article" date="2021" name="PeerJ">
        <title>Extensive microbial diversity within the chicken gut microbiome revealed by metagenomics and culture.</title>
        <authorList>
            <person name="Gilroy R."/>
            <person name="Ravi A."/>
            <person name="Getino M."/>
            <person name="Pursley I."/>
            <person name="Horton D.L."/>
            <person name="Alikhan N.F."/>
            <person name="Baker D."/>
            <person name="Gharbi K."/>
            <person name="Hall N."/>
            <person name="Watson M."/>
            <person name="Adriaenssens E.M."/>
            <person name="Foster-Nyarko E."/>
            <person name="Jarju S."/>
            <person name="Secka A."/>
            <person name="Antonio M."/>
            <person name="Oren A."/>
            <person name="Chaudhuri R.R."/>
            <person name="La Ragione R."/>
            <person name="Hildebrand F."/>
            <person name="Pallen M.J."/>
        </authorList>
    </citation>
    <scope>NUCLEOTIDE SEQUENCE</scope>
    <source>
        <strain evidence="10">CHK160-1198</strain>
    </source>
</reference>
<evidence type="ECO:0000256" key="2">
    <source>
        <dbReference type="ARBA" id="ARBA00005801"/>
    </source>
</evidence>
<feature type="transmembrane region" description="Helical" evidence="7">
    <location>
        <begin position="126"/>
        <end position="142"/>
    </location>
</feature>
<feature type="transmembrane region" description="Helical" evidence="7">
    <location>
        <begin position="177"/>
        <end position="210"/>
    </location>
</feature>
<dbReference type="InterPro" id="IPR010627">
    <property type="entry name" value="Prepilin_pept_A24_N"/>
</dbReference>
<proteinExistence type="inferred from homology"/>
<comment type="subcellular location">
    <subcellularLocation>
        <location evidence="1">Cell membrane</location>
        <topology evidence="1">Multi-pass membrane protein</topology>
    </subcellularLocation>
</comment>
<protein>
    <submittedName>
        <fullName evidence="10">Prepilin peptidase</fullName>
    </submittedName>
</protein>
<evidence type="ECO:0000256" key="1">
    <source>
        <dbReference type="ARBA" id="ARBA00004651"/>
    </source>
</evidence>
<evidence type="ECO:0000256" key="7">
    <source>
        <dbReference type="SAM" id="Phobius"/>
    </source>
</evidence>
<evidence type="ECO:0000256" key="6">
    <source>
        <dbReference type="ARBA" id="ARBA00023136"/>
    </source>
</evidence>
<dbReference type="InterPro" id="IPR000045">
    <property type="entry name" value="Prepilin_IV_endopep_pep"/>
</dbReference>
<accession>A0A9D1MPQ6</accession>
<comment type="similarity">
    <text evidence="2">Belongs to the peptidase A24 family.</text>
</comment>
<dbReference type="Pfam" id="PF01478">
    <property type="entry name" value="Peptidase_A24"/>
    <property type="match status" value="1"/>
</dbReference>
<feature type="domain" description="Prepilin peptidase A24 N-terminal" evidence="9">
    <location>
        <begin position="10"/>
        <end position="91"/>
    </location>
</feature>
<evidence type="ECO:0000313" key="10">
    <source>
        <dbReference type="EMBL" id="HIU64360.1"/>
    </source>
</evidence>
<evidence type="ECO:0000256" key="3">
    <source>
        <dbReference type="ARBA" id="ARBA00022475"/>
    </source>
</evidence>
<evidence type="ECO:0000259" key="9">
    <source>
        <dbReference type="Pfam" id="PF06750"/>
    </source>
</evidence>
<dbReference type="AlphaFoldDB" id="A0A9D1MPQ6"/>
<dbReference type="GO" id="GO:0006465">
    <property type="term" value="P:signal peptide processing"/>
    <property type="evidence" value="ECO:0007669"/>
    <property type="project" value="TreeGrafter"/>
</dbReference>
<dbReference type="PANTHER" id="PTHR30487:SF0">
    <property type="entry name" value="PREPILIN LEADER PEPTIDASE_N-METHYLTRANSFERASE-RELATED"/>
    <property type="match status" value="1"/>
</dbReference>
<keyword evidence="4 7" id="KW-0812">Transmembrane</keyword>
<evidence type="ECO:0000259" key="8">
    <source>
        <dbReference type="Pfam" id="PF01478"/>
    </source>
</evidence>
<gene>
    <name evidence="10" type="ORF">IAB06_04940</name>
</gene>
<keyword evidence="6 7" id="KW-0472">Membrane</keyword>
<dbReference type="GO" id="GO:0005886">
    <property type="term" value="C:plasma membrane"/>
    <property type="evidence" value="ECO:0007669"/>
    <property type="project" value="UniProtKB-SubCell"/>
</dbReference>
<dbReference type="InterPro" id="IPR050882">
    <property type="entry name" value="Prepilin_peptidase/N-MTase"/>
</dbReference>
<evidence type="ECO:0000313" key="11">
    <source>
        <dbReference type="Proteomes" id="UP000824099"/>
    </source>
</evidence>
<keyword evidence="3" id="KW-1003">Cell membrane</keyword>
<dbReference type="PANTHER" id="PTHR30487">
    <property type="entry name" value="TYPE 4 PREPILIN-LIKE PROTEINS LEADER PEPTIDE-PROCESSING ENZYME"/>
    <property type="match status" value="1"/>
</dbReference>
<feature type="transmembrane region" description="Helical" evidence="7">
    <location>
        <begin position="148"/>
        <end position="165"/>
    </location>
</feature>
<feature type="transmembrane region" description="Helical" evidence="7">
    <location>
        <begin position="222"/>
        <end position="245"/>
    </location>
</feature>
<sequence>MSLLFISYFILGLVTGSFLNVCIYRLPLGKSVINPPSSCGSCGHRLSPLDMIPVLSYFLLRGRCRYCGATYSMRYAGVELLTGLLFMVTGLYFLPGTPLTLAFIFVAALVTITFIDLDHQIIPDEIVVLLIISGLAYLYARQTSYLEAAYGALFAGGMMFAIYILSRGGMGAGDVKLSFALGLWLGFQGSIVFLLLAFILGGVIGIFLLATGLKTRKDPIPFGPFLCLGALLSFLYAPYIIYYYWSIFI</sequence>
<dbReference type="EMBL" id="DVNI01000077">
    <property type="protein sequence ID" value="HIU64360.1"/>
    <property type="molecule type" value="Genomic_DNA"/>
</dbReference>
<evidence type="ECO:0000256" key="4">
    <source>
        <dbReference type="ARBA" id="ARBA00022692"/>
    </source>
</evidence>
<organism evidence="10 11">
    <name type="scientific">Candidatus Avacidaminococcus intestinavium</name>
    <dbReference type="NCBI Taxonomy" id="2840684"/>
    <lineage>
        <taxon>Bacteria</taxon>
        <taxon>Bacillati</taxon>
        <taxon>Bacillota</taxon>
        <taxon>Negativicutes</taxon>
        <taxon>Acidaminococcales</taxon>
        <taxon>Acidaminococcaceae</taxon>
        <taxon>Acidaminococcaceae incertae sedis</taxon>
        <taxon>Candidatus Avacidaminococcus</taxon>
    </lineage>
</organism>
<name>A0A9D1MPQ6_9FIRM</name>